<dbReference type="SUPFAM" id="SSF53474">
    <property type="entry name" value="alpha/beta-Hydrolases"/>
    <property type="match status" value="1"/>
</dbReference>
<evidence type="ECO:0000313" key="3">
    <source>
        <dbReference type="Proteomes" id="UP001567350"/>
    </source>
</evidence>
<evidence type="ECO:0000313" key="2">
    <source>
        <dbReference type="EMBL" id="MEZ2740812.1"/>
    </source>
</evidence>
<protein>
    <submittedName>
        <fullName evidence="2">Alpha/beta fold hydrolase</fullName>
    </submittedName>
</protein>
<organism evidence="2 3">
    <name type="scientific">Comamonas jiangduensis</name>
    <dbReference type="NCBI Taxonomy" id="1194168"/>
    <lineage>
        <taxon>Bacteria</taxon>
        <taxon>Pseudomonadati</taxon>
        <taxon>Pseudomonadota</taxon>
        <taxon>Betaproteobacteria</taxon>
        <taxon>Burkholderiales</taxon>
        <taxon>Comamonadaceae</taxon>
        <taxon>Comamonas</taxon>
    </lineage>
</organism>
<keyword evidence="3" id="KW-1185">Reference proteome</keyword>
<sequence length="321" mass="34852">MQHRFPSADPDLDQFADLPNGIRICFRSYGQDHHPAVVLVAGLGLQQVSWPLDLIDGLAAAGLRVITLDNRDIGRSTHLHHQLPPPRWRLLCGALSAGHYRLDDMAQDVALLLGQLHVPQAHVVGMSMGGMIAQSLAALYPAKVRSLTSIFSTTGNKRVGQPAGSTVLRMLLSKPAWTLPAAQDKYVKFMRHIGNPKVPGIEDAWRNYIALAWQRTTPEQAIPGYERQVTAIVASGDRSAQLYKVDTPTLVIHGDKDRIVHPSGGAATARSIGGAQLHTLQGMRHQIDEVVTPYLLRVIVPHIQTAQTFAGAEETASQAAA</sequence>
<dbReference type="PANTHER" id="PTHR43433">
    <property type="entry name" value="HYDROLASE, ALPHA/BETA FOLD FAMILY PROTEIN"/>
    <property type="match status" value="1"/>
</dbReference>
<proteinExistence type="predicted"/>
<dbReference type="InterPro" id="IPR000073">
    <property type="entry name" value="AB_hydrolase_1"/>
</dbReference>
<dbReference type="InterPro" id="IPR029058">
    <property type="entry name" value="AB_hydrolase_fold"/>
</dbReference>
<dbReference type="EMBL" id="JBGJLR010000021">
    <property type="protein sequence ID" value="MEZ2740812.1"/>
    <property type="molecule type" value="Genomic_DNA"/>
</dbReference>
<reference evidence="2 3" key="1">
    <citation type="submission" date="2024-08" db="EMBL/GenBank/DDBJ databases">
        <authorList>
            <person name="Feng Z."/>
            <person name="Ronholm J."/>
        </authorList>
    </citation>
    <scope>NUCLEOTIDE SEQUENCE [LARGE SCALE GENOMIC DNA]</scope>
    <source>
        <strain evidence="2 3">4-AB0-8</strain>
    </source>
</reference>
<dbReference type="InterPro" id="IPR050471">
    <property type="entry name" value="AB_hydrolase"/>
</dbReference>
<name>A0ABV4IG76_9BURK</name>
<dbReference type="Proteomes" id="UP001567350">
    <property type="component" value="Unassembled WGS sequence"/>
</dbReference>
<dbReference type="Pfam" id="PF00561">
    <property type="entry name" value="Abhydrolase_1"/>
    <property type="match status" value="1"/>
</dbReference>
<feature type="domain" description="AB hydrolase-1" evidence="1">
    <location>
        <begin position="35"/>
        <end position="283"/>
    </location>
</feature>
<dbReference type="RefSeq" id="WP_370893908.1">
    <property type="nucleotide sequence ID" value="NZ_JBGJLR010000021.1"/>
</dbReference>
<dbReference type="PANTHER" id="PTHR43433:SF5">
    <property type="entry name" value="AB HYDROLASE-1 DOMAIN-CONTAINING PROTEIN"/>
    <property type="match status" value="1"/>
</dbReference>
<evidence type="ECO:0000259" key="1">
    <source>
        <dbReference type="Pfam" id="PF00561"/>
    </source>
</evidence>
<dbReference type="Gene3D" id="3.40.50.1820">
    <property type="entry name" value="alpha/beta hydrolase"/>
    <property type="match status" value="1"/>
</dbReference>
<comment type="caution">
    <text evidence="2">The sequence shown here is derived from an EMBL/GenBank/DDBJ whole genome shotgun (WGS) entry which is preliminary data.</text>
</comment>
<keyword evidence="2" id="KW-0378">Hydrolase</keyword>
<accession>A0ABV4IG76</accession>
<dbReference type="GO" id="GO:0016787">
    <property type="term" value="F:hydrolase activity"/>
    <property type="evidence" value="ECO:0007669"/>
    <property type="project" value="UniProtKB-KW"/>
</dbReference>
<gene>
    <name evidence="2" type="ORF">ACBP88_15395</name>
</gene>